<dbReference type="PANTHER" id="PTHR35807">
    <property type="entry name" value="TRANSCRIPTIONAL REGULATOR REDD-RELATED"/>
    <property type="match status" value="1"/>
</dbReference>
<feature type="DNA-binding region" description="OmpR/PhoB-type" evidence="6">
    <location>
        <begin position="1"/>
        <end position="97"/>
    </location>
</feature>
<organism evidence="8 9">
    <name type="scientific">Streptomyces typhae</name>
    <dbReference type="NCBI Taxonomy" id="2681492"/>
    <lineage>
        <taxon>Bacteria</taxon>
        <taxon>Bacillati</taxon>
        <taxon>Actinomycetota</taxon>
        <taxon>Actinomycetes</taxon>
        <taxon>Kitasatosporales</taxon>
        <taxon>Streptomycetaceae</taxon>
        <taxon>Streptomyces</taxon>
    </lineage>
</organism>
<dbReference type="SMART" id="SM01043">
    <property type="entry name" value="BTAD"/>
    <property type="match status" value="1"/>
</dbReference>
<dbReference type="Pfam" id="PF03704">
    <property type="entry name" value="BTAD"/>
    <property type="match status" value="1"/>
</dbReference>
<dbReference type="InterPro" id="IPR011990">
    <property type="entry name" value="TPR-like_helical_dom_sf"/>
</dbReference>
<dbReference type="Pfam" id="PF00486">
    <property type="entry name" value="Trans_reg_C"/>
    <property type="match status" value="1"/>
</dbReference>
<keyword evidence="4 6" id="KW-0238">DNA-binding</keyword>
<dbReference type="SMART" id="SM00862">
    <property type="entry name" value="Trans_reg_C"/>
    <property type="match status" value="1"/>
</dbReference>
<keyword evidence="2" id="KW-0902">Two-component regulatory system</keyword>
<accession>A0A6L6WYT3</accession>
<sequence>MRNDYAFRILGPLVVMNGDERIEISGIRRQKLLATLLLQVQQVVSLDRLVDAIWDDEPPASAHGQVRICVSGLRRLLRTHERESVIETRPSGYRIRVLDDDALDLFKFEKLVARARAMLRDDHLEAAEVLFKEALELWRGPVAAGLDSRALASLAVKHNEDRLTVSEEYFEVALKLGRHRQIIGDLTGFVAENPFRERACAQLMLALCHSGRQADALETFRHLRRRFSEDLGIEPAQDLHALHQSILVGELTSLTPVPRDIPAPRPARRPSGLRGRTARLALVEPARPAAVRADSVEQLRLENDLLRIERDTLRQVMLLWLNSEEESPGA</sequence>
<dbReference type="NCBIfam" id="NF041231">
    <property type="entry name" value="BagI_FevR"/>
    <property type="match status" value="1"/>
</dbReference>
<dbReference type="PANTHER" id="PTHR35807:SF1">
    <property type="entry name" value="TRANSCRIPTIONAL REGULATOR REDD"/>
    <property type="match status" value="1"/>
</dbReference>
<dbReference type="PROSITE" id="PS51755">
    <property type="entry name" value="OMPR_PHOB"/>
    <property type="match status" value="1"/>
</dbReference>
<evidence type="ECO:0000256" key="5">
    <source>
        <dbReference type="ARBA" id="ARBA00023163"/>
    </source>
</evidence>
<comment type="similarity">
    <text evidence="1">Belongs to the AfsR/DnrI/RedD regulatory family.</text>
</comment>
<dbReference type="AlphaFoldDB" id="A0A6L6WYT3"/>
<dbReference type="InterPro" id="IPR016032">
    <property type="entry name" value="Sig_transdc_resp-reg_C-effctor"/>
</dbReference>
<dbReference type="Proteomes" id="UP000483802">
    <property type="component" value="Unassembled WGS sequence"/>
</dbReference>
<proteinExistence type="inferred from homology"/>
<evidence type="ECO:0000256" key="2">
    <source>
        <dbReference type="ARBA" id="ARBA00023012"/>
    </source>
</evidence>
<keyword evidence="3" id="KW-0805">Transcription regulation</keyword>
<evidence type="ECO:0000313" key="8">
    <source>
        <dbReference type="EMBL" id="MVO86663.1"/>
    </source>
</evidence>
<evidence type="ECO:0000256" key="6">
    <source>
        <dbReference type="PROSITE-ProRule" id="PRU01091"/>
    </source>
</evidence>
<reference evidence="8 9" key="1">
    <citation type="submission" date="2019-11" db="EMBL/GenBank/DDBJ databases">
        <title>Streptomyces typhae sp. nov., a novel endophytic actinomycete isolated from the root of cattail pollen (Typha angustifolia L.).</title>
        <authorList>
            <person name="Peng C."/>
        </authorList>
    </citation>
    <scope>NUCLEOTIDE SEQUENCE [LARGE SCALE GENOMIC DNA]</scope>
    <source>
        <strain evidence="9">p1417</strain>
    </source>
</reference>
<gene>
    <name evidence="8" type="ORF">GPA10_18340</name>
</gene>
<dbReference type="GO" id="GO:0006355">
    <property type="term" value="P:regulation of DNA-templated transcription"/>
    <property type="evidence" value="ECO:0007669"/>
    <property type="project" value="InterPro"/>
</dbReference>
<dbReference type="EMBL" id="WPNZ01000009">
    <property type="protein sequence ID" value="MVO86663.1"/>
    <property type="molecule type" value="Genomic_DNA"/>
</dbReference>
<dbReference type="SUPFAM" id="SSF48452">
    <property type="entry name" value="TPR-like"/>
    <property type="match status" value="1"/>
</dbReference>
<name>A0A6L6WYT3_9ACTN</name>
<dbReference type="RefSeq" id="WP_157166436.1">
    <property type="nucleotide sequence ID" value="NZ_WPNZ01000009.1"/>
</dbReference>
<dbReference type="SUPFAM" id="SSF46894">
    <property type="entry name" value="C-terminal effector domain of the bipartite response regulators"/>
    <property type="match status" value="1"/>
</dbReference>
<dbReference type="GO" id="GO:0003677">
    <property type="term" value="F:DNA binding"/>
    <property type="evidence" value="ECO:0007669"/>
    <property type="project" value="UniProtKB-UniRule"/>
</dbReference>
<protein>
    <submittedName>
        <fullName evidence="8">Transcriptional regulator</fullName>
    </submittedName>
</protein>
<dbReference type="GO" id="GO:0000160">
    <property type="term" value="P:phosphorelay signal transduction system"/>
    <property type="evidence" value="ECO:0007669"/>
    <property type="project" value="UniProtKB-KW"/>
</dbReference>
<dbReference type="InterPro" id="IPR051677">
    <property type="entry name" value="AfsR-DnrI-RedD_regulator"/>
</dbReference>
<evidence type="ECO:0000313" key="9">
    <source>
        <dbReference type="Proteomes" id="UP000483802"/>
    </source>
</evidence>
<evidence type="ECO:0000256" key="3">
    <source>
        <dbReference type="ARBA" id="ARBA00023015"/>
    </source>
</evidence>
<dbReference type="InterPro" id="IPR005158">
    <property type="entry name" value="BTAD"/>
</dbReference>
<evidence type="ECO:0000256" key="1">
    <source>
        <dbReference type="ARBA" id="ARBA00005820"/>
    </source>
</evidence>
<evidence type="ECO:0000256" key="4">
    <source>
        <dbReference type="ARBA" id="ARBA00023125"/>
    </source>
</evidence>
<dbReference type="InterPro" id="IPR001867">
    <property type="entry name" value="OmpR/PhoB-type_DNA-bd"/>
</dbReference>
<dbReference type="Gene3D" id="1.25.40.10">
    <property type="entry name" value="Tetratricopeptide repeat domain"/>
    <property type="match status" value="1"/>
</dbReference>
<keyword evidence="5" id="KW-0804">Transcription</keyword>
<feature type="domain" description="OmpR/PhoB-type" evidence="7">
    <location>
        <begin position="1"/>
        <end position="97"/>
    </location>
</feature>
<dbReference type="CDD" id="cd15831">
    <property type="entry name" value="BTAD"/>
    <property type="match status" value="1"/>
</dbReference>
<keyword evidence="9" id="KW-1185">Reference proteome</keyword>
<dbReference type="InterPro" id="IPR036388">
    <property type="entry name" value="WH-like_DNA-bd_sf"/>
</dbReference>
<evidence type="ECO:0000259" key="7">
    <source>
        <dbReference type="PROSITE" id="PS51755"/>
    </source>
</evidence>
<dbReference type="Gene3D" id="1.10.10.10">
    <property type="entry name" value="Winged helix-like DNA-binding domain superfamily/Winged helix DNA-binding domain"/>
    <property type="match status" value="1"/>
</dbReference>
<comment type="caution">
    <text evidence="8">The sequence shown here is derived from an EMBL/GenBank/DDBJ whole genome shotgun (WGS) entry which is preliminary data.</text>
</comment>